<dbReference type="Gene3D" id="3.90.190.20">
    <property type="entry name" value="Mur ligase, C-terminal domain"/>
    <property type="match status" value="1"/>
</dbReference>
<comment type="subcellular location">
    <subcellularLocation>
        <location evidence="1 7 8">Cytoplasm</location>
    </subcellularLocation>
</comment>
<feature type="domain" description="Mur ligase central" evidence="10">
    <location>
        <begin position="113"/>
        <end position="286"/>
    </location>
</feature>
<dbReference type="SUPFAM" id="SSF53623">
    <property type="entry name" value="MurD-like peptide ligases, catalytic domain"/>
    <property type="match status" value="1"/>
</dbReference>
<dbReference type="Pfam" id="PF02875">
    <property type="entry name" value="Mur_ligase_C"/>
    <property type="match status" value="1"/>
</dbReference>
<dbReference type="NCBIfam" id="TIGR01087">
    <property type="entry name" value="murD"/>
    <property type="match status" value="1"/>
</dbReference>
<proteinExistence type="inferred from homology"/>
<keyword evidence="12" id="KW-1185">Reference proteome</keyword>
<dbReference type="STRING" id="1122252.SAMN05660443_1298"/>
<gene>
    <name evidence="7" type="primary">murD</name>
    <name evidence="11" type="ORF">SAMN05660443_1298</name>
</gene>
<dbReference type="SUPFAM" id="SSF53244">
    <property type="entry name" value="MurD-like peptide ligases, peptide-binding domain"/>
    <property type="match status" value="1"/>
</dbReference>
<dbReference type="Pfam" id="PF08245">
    <property type="entry name" value="Mur_ligase_M"/>
    <property type="match status" value="1"/>
</dbReference>
<keyword evidence="7 8" id="KW-0131">Cell cycle</keyword>
<dbReference type="UniPathway" id="UPA00219"/>
<dbReference type="GO" id="GO:0008764">
    <property type="term" value="F:UDP-N-acetylmuramoylalanine-D-glutamate ligase activity"/>
    <property type="evidence" value="ECO:0007669"/>
    <property type="project" value="UniProtKB-UniRule"/>
</dbReference>
<evidence type="ECO:0000256" key="7">
    <source>
        <dbReference type="HAMAP-Rule" id="MF_00639"/>
    </source>
</evidence>
<dbReference type="HAMAP" id="MF_00639">
    <property type="entry name" value="MurD"/>
    <property type="match status" value="1"/>
</dbReference>
<dbReference type="GO" id="GO:0009252">
    <property type="term" value="P:peptidoglycan biosynthetic process"/>
    <property type="evidence" value="ECO:0007669"/>
    <property type="project" value="UniProtKB-UniRule"/>
</dbReference>
<keyword evidence="7 8" id="KW-0133">Cell shape</keyword>
<organism evidence="11 12">
    <name type="scientific">Marinospirillum celere</name>
    <dbReference type="NCBI Taxonomy" id="1122252"/>
    <lineage>
        <taxon>Bacteria</taxon>
        <taxon>Pseudomonadati</taxon>
        <taxon>Pseudomonadota</taxon>
        <taxon>Gammaproteobacteria</taxon>
        <taxon>Oceanospirillales</taxon>
        <taxon>Oceanospirillaceae</taxon>
        <taxon>Marinospirillum</taxon>
    </lineage>
</organism>
<dbReference type="GO" id="GO:0005737">
    <property type="term" value="C:cytoplasm"/>
    <property type="evidence" value="ECO:0007669"/>
    <property type="project" value="UniProtKB-SubCell"/>
</dbReference>
<dbReference type="PANTHER" id="PTHR43692">
    <property type="entry name" value="UDP-N-ACETYLMURAMOYLALANINE--D-GLUTAMATE LIGASE"/>
    <property type="match status" value="1"/>
</dbReference>
<reference evidence="11 12" key="1">
    <citation type="submission" date="2016-10" db="EMBL/GenBank/DDBJ databases">
        <authorList>
            <person name="de Groot N.N."/>
        </authorList>
    </citation>
    <scope>NUCLEOTIDE SEQUENCE [LARGE SCALE GENOMIC DNA]</scope>
    <source>
        <strain evidence="11 12">DSM 18438</strain>
    </source>
</reference>
<dbReference type="GO" id="GO:0008360">
    <property type="term" value="P:regulation of cell shape"/>
    <property type="evidence" value="ECO:0007669"/>
    <property type="project" value="UniProtKB-KW"/>
</dbReference>
<keyword evidence="5 7" id="KW-0547">Nucleotide-binding</keyword>
<evidence type="ECO:0000256" key="6">
    <source>
        <dbReference type="ARBA" id="ARBA00022840"/>
    </source>
</evidence>
<evidence type="ECO:0000256" key="2">
    <source>
        <dbReference type="ARBA" id="ARBA00004752"/>
    </source>
</evidence>
<dbReference type="InterPro" id="IPR005762">
    <property type="entry name" value="MurD"/>
</dbReference>
<comment type="similarity">
    <text evidence="7">Belongs to the MurCDEF family.</text>
</comment>
<evidence type="ECO:0000256" key="8">
    <source>
        <dbReference type="RuleBase" id="RU003664"/>
    </source>
</evidence>
<comment type="catalytic activity">
    <reaction evidence="7 8">
        <text>UDP-N-acetyl-alpha-D-muramoyl-L-alanine + D-glutamate + ATP = UDP-N-acetyl-alpha-D-muramoyl-L-alanyl-D-glutamate + ADP + phosphate + H(+)</text>
        <dbReference type="Rhea" id="RHEA:16429"/>
        <dbReference type="ChEBI" id="CHEBI:15378"/>
        <dbReference type="ChEBI" id="CHEBI:29986"/>
        <dbReference type="ChEBI" id="CHEBI:30616"/>
        <dbReference type="ChEBI" id="CHEBI:43474"/>
        <dbReference type="ChEBI" id="CHEBI:83898"/>
        <dbReference type="ChEBI" id="CHEBI:83900"/>
        <dbReference type="ChEBI" id="CHEBI:456216"/>
        <dbReference type="EC" id="6.3.2.9"/>
    </reaction>
</comment>
<feature type="domain" description="Mur ligase C-terminal" evidence="9">
    <location>
        <begin position="309"/>
        <end position="424"/>
    </location>
</feature>
<dbReference type="InterPro" id="IPR036615">
    <property type="entry name" value="Mur_ligase_C_dom_sf"/>
</dbReference>
<keyword evidence="6 7" id="KW-0067">ATP-binding</keyword>
<accession>A0A1I1G5I6</accession>
<dbReference type="Gene3D" id="3.40.1190.10">
    <property type="entry name" value="Mur-like, catalytic domain"/>
    <property type="match status" value="1"/>
</dbReference>
<evidence type="ECO:0000259" key="9">
    <source>
        <dbReference type="Pfam" id="PF02875"/>
    </source>
</evidence>
<dbReference type="EMBL" id="FOLH01000002">
    <property type="protein sequence ID" value="SFC04553.1"/>
    <property type="molecule type" value="Genomic_DNA"/>
</dbReference>
<dbReference type="PANTHER" id="PTHR43692:SF1">
    <property type="entry name" value="UDP-N-ACETYLMURAMOYLALANINE--D-GLUTAMATE LIGASE"/>
    <property type="match status" value="1"/>
</dbReference>
<evidence type="ECO:0000256" key="5">
    <source>
        <dbReference type="ARBA" id="ARBA00022741"/>
    </source>
</evidence>
<sequence>MSGKTETEYLILGLGITGLSVARYLAQQQRSFAIADTRLHPPGLKAFEEAFPDAEIWLGPLDPELLCQAAHLVVSPGVSLEEPAIQQAKAEGVELLGDIELFSRAARKPVLAITGSNAKSTVTTLVGELAASQGLQVAVGGNIGVPALDLLAAPDPDLYVLELSSFQLETTSSLKAQGAALLNISEDHLDRYASMDDYVFAKQRIFHHARHVIFSREDERTRPIHGQLATPISFGLDQPPGEKDLGLRVEAGQTWIAQGKQLLFTLDTVPLAGEHGLLNVLAALALLTAAAIPLADLAPAIRRFQSLPHRCQKIASKQGVDYINDSKATNLGAALAAIQGLNQSYAKLWLIMGGEGKGQDFSSLNQALQAPVAGIALIGRDANLLAEHLPIGLPSWKADSLSEAVKLLAEQAKEGDAVLLAPACASFDQFTSYAERGEVFVQCVQHLPA</sequence>
<dbReference type="Gene3D" id="3.40.50.720">
    <property type="entry name" value="NAD(P)-binding Rossmann-like Domain"/>
    <property type="match status" value="1"/>
</dbReference>
<dbReference type="InterPro" id="IPR004101">
    <property type="entry name" value="Mur_ligase_C"/>
</dbReference>
<evidence type="ECO:0000256" key="3">
    <source>
        <dbReference type="ARBA" id="ARBA00022490"/>
    </source>
</evidence>
<evidence type="ECO:0000313" key="12">
    <source>
        <dbReference type="Proteomes" id="UP000199058"/>
    </source>
</evidence>
<feature type="binding site" evidence="7">
    <location>
        <begin position="115"/>
        <end position="121"/>
    </location>
    <ligand>
        <name>ATP</name>
        <dbReference type="ChEBI" id="CHEBI:30616"/>
    </ligand>
</feature>
<dbReference type="GO" id="GO:0005524">
    <property type="term" value="F:ATP binding"/>
    <property type="evidence" value="ECO:0007669"/>
    <property type="project" value="UniProtKB-UniRule"/>
</dbReference>
<evidence type="ECO:0000256" key="1">
    <source>
        <dbReference type="ARBA" id="ARBA00004496"/>
    </source>
</evidence>
<dbReference type="RefSeq" id="WP_091960893.1">
    <property type="nucleotide sequence ID" value="NZ_FOLH01000002.1"/>
</dbReference>
<keyword evidence="4 7" id="KW-0436">Ligase</keyword>
<name>A0A1I1G5I6_9GAMM</name>
<dbReference type="GO" id="GO:0051301">
    <property type="term" value="P:cell division"/>
    <property type="evidence" value="ECO:0007669"/>
    <property type="project" value="UniProtKB-KW"/>
</dbReference>
<evidence type="ECO:0000256" key="4">
    <source>
        <dbReference type="ARBA" id="ARBA00022598"/>
    </source>
</evidence>
<dbReference type="SUPFAM" id="SSF51984">
    <property type="entry name" value="MurCD N-terminal domain"/>
    <property type="match status" value="1"/>
</dbReference>
<dbReference type="InterPro" id="IPR036565">
    <property type="entry name" value="Mur-like_cat_sf"/>
</dbReference>
<dbReference type="GO" id="GO:0071555">
    <property type="term" value="P:cell wall organization"/>
    <property type="evidence" value="ECO:0007669"/>
    <property type="project" value="UniProtKB-KW"/>
</dbReference>
<comment type="function">
    <text evidence="7 8">Cell wall formation. Catalyzes the addition of glutamate to the nucleotide precursor UDP-N-acetylmuramoyl-L-alanine (UMA).</text>
</comment>
<dbReference type="OrthoDB" id="9809796at2"/>
<keyword evidence="7 8" id="KW-0132">Cell division</keyword>
<dbReference type="AlphaFoldDB" id="A0A1I1G5I6"/>
<dbReference type="EC" id="6.3.2.9" evidence="7 8"/>
<dbReference type="Pfam" id="PF21799">
    <property type="entry name" value="MurD-like_N"/>
    <property type="match status" value="1"/>
</dbReference>
<keyword evidence="3 7" id="KW-0963">Cytoplasm</keyword>
<protein>
    <recommendedName>
        <fullName evidence="7 8">UDP-N-acetylmuramoylalanine--D-glutamate ligase</fullName>
        <ecNumber evidence="7 8">6.3.2.9</ecNumber>
    </recommendedName>
    <alternativeName>
        <fullName evidence="7">D-glutamic acid-adding enzyme</fullName>
    </alternativeName>
    <alternativeName>
        <fullName evidence="7">UDP-N-acetylmuramoyl-L-alanyl-D-glutamate synthetase</fullName>
    </alternativeName>
</protein>
<dbReference type="InterPro" id="IPR013221">
    <property type="entry name" value="Mur_ligase_cen"/>
</dbReference>
<evidence type="ECO:0000259" key="10">
    <source>
        <dbReference type="Pfam" id="PF08245"/>
    </source>
</evidence>
<keyword evidence="7 8" id="KW-0573">Peptidoglycan synthesis</keyword>
<evidence type="ECO:0000313" key="11">
    <source>
        <dbReference type="EMBL" id="SFC04553.1"/>
    </source>
</evidence>
<keyword evidence="7 8" id="KW-0961">Cell wall biogenesis/degradation</keyword>
<comment type="pathway">
    <text evidence="2 7 8">Cell wall biogenesis; peptidoglycan biosynthesis.</text>
</comment>
<dbReference type="Proteomes" id="UP000199058">
    <property type="component" value="Unassembled WGS sequence"/>
</dbReference>